<reference evidence="2 3" key="1">
    <citation type="submission" date="2023-06" db="EMBL/GenBank/DDBJ databases">
        <title>Identification and characterization of horizontal gene transfer across gut microbiota members of farm animals based on homology search.</title>
        <authorList>
            <person name="Schwarzerova J."/>
            <person name="Nykrynova M."/>
            <person name="Jureckova K."/>
            <person name="Cejkova D."/>
            <person name="Rychlik I."/>
        </authorList>
    </citation>
    <scope>NUCLEOTIDE SEQUENCE [LARGE SCALE GENOMIC DNA]</scope>
    <source>
        <strain evidence="2 3">ET340</strain>
    </source>
</reference>
<name>A0ABT7UQG9_9FIRM</name>
<dbReference type="Pfam" id="PF12804">
    <property type="entry name" value="NTP_transf_3"/>
    <property type="match status" value="1"/>
</dbReference>
<dbReference type="Proteomes" id="UP001529380">
    <property type="component" value="Unassembled WGS sequence"/>
</dbReference>
<sequence>MRIGCLILASGQGKRFGSNKLLADLCGRPLLAHTLDCLPSGVFAKTLVVTRWPQVAQLCAARGVACLLHDREDRSDVIRLGIRYMEGMDGCLVCQGDQPLCRPASLAALAQAFERQPECIHRLAWQGVGASPVLFGAAHFSALASLPPKTGGSAVLKRFPRQIRLTEAQSPCELWDADTPQALERIARALQSPPLP</sequence>
<proteinExistence type="predicted"/>
<evidence type="ECO:0000259" key="1">
    <source>
        <dbReference type="Pfam" id="PF12804"/>
    </source>
</evidence>
<dbReference type="RefSeq" id="WP_289599730.1">
    <property type="nucleotide sequence ID" value="NZ_JAUDCL010000011.1"/>
</dbReference>
<accession>A0ABT7UQG9</accession>
<dbReference type="Gene3D" id="3.90.550.10">
    <property type="entry name" value="Spore Coat Polysaccharide Biosynthesis Protein SpsA, Chain A"/>
    <property type="match status" value="1"/>
</dbReference>
<protein>
    <submittedName>
        <fullName evidence="2">Nucleotidyltransferase family protein</fullName>
    </submittedName>
</protein>
<dbReference type="InterPro" id="IPR029044">
    <property type="entry name" value="Nucleotide-diphossugar_trans"/>
</dbReference>
<dbReference type="PANTHER" id="PTHR43777:SF1">
    <property type="entry name" value="MOLYBDENUM COFACTOR CYTIDYLYLTRANSFERASE"/>
    <property type="match status" value="1"/>
</dbReference>
<gene>
    <name evidence="2" type="ORF">QUW08_07465</name>
</gene>
<keyword evidence="3" id="KW-1185">Reference proteome</keyword>
<dbReference type="CDD" id="cd04182">
    <property type="entry name" value="GT_2_like_f"/>
    <property type="match status" value="1"/>
</dbReference>
<dbReference type="PANTHER" id="PTHR43777">
    <property type="entry name" value="MOLYBDENUM COFACTOR CYTIDYLYLTRANSFERASE"/>
    <property type="match status" value="1"/>
</dbReference>
<evidence type="ECO:0000313" key="2">
    <source>
        <dbReference type="EMBL" id="MDM8201129.1"/>
    </source>
</evidence>
<comment type="caution">
    <text evidence="2">The sequence shown here is derived from an EMBL/GenBank/DDBJ whole genome shotgun (WGS) entry which is preliminary data.</text>
</comment>
<organism evidence="2 3">
    <name type="scientific">Allofournierella massiliensis</name>
    <dbReference type="NCBI Taxonomy" id="1650663"/>
    <lineage>
        <taxon>Bacteria</taxon>
        <taxon>Bacillati</taxon>
        <taxon>Bacillota</taxon>
        <taxon>Clostridia</taxon>
        <taxon>Eubacteriales</taxon>
        <taxon>Oscillospiraceae</taxon>
        <taxon>Allofournierella</taxon>
    </lineage>
</organism>
<dbReference type="EMBL" id="JAUDCL010000011">
    <property type="protein sequence ID" value="MDM8201129.1"/>
    <property type="molecule type" value="Genomic_DNA"/>
</dbReference>
<feature type="domain" description="MobA-like NTP transferase" evidence="1">
    <location>
        <begin position="5"/>
        <end position="158"/>
    </location>
</feature>
<evidence type="ECO:0000313" key="3">
    <source>
        <dbReference type="Proteomes" id="UP001529380"/>
    </source>
</evidence>
<dbReference type="InterPro" id="IPR025877">
    <property type="entry name" value="MobA-like_NTP_Trfase"/>
</dbReference>
<dbReference type="SUPFAM" id="SSF53448">
    <property type="entry name" value="Nucleotide-diphospho-sugar transferases"/>
    <property type="match status" value="1"/>
</dbReference>